<dbReference type="Gene3D" id="3.90.850.10">
    <property type="entry name" value="Fumarylacetoacetase-like, C-terminal domain"/>
    <property type="match status" value="1"/>
</dbReference>
<dbReference type="AlphaFoldDB" id="A0A0S7BLC5"/>
<dbReference type="SUPFAM" id="SSF56529">
    <property type="entry name" value="FAH"/>
    <property type="match status" value="1"/>
</dbReference>
<evidence type="ECO:0000313" key="4">
    <source>
        <dbReference type="EMBL" id="GAP15475.1"/>
    </source>
</evidence>
<dbReference type="InterPro" id="IPR036663">
    <property type="entry name" value="Fumarylacetoacetase_C_sf"/>
</dbReference>
<dbReference type="PANTHER" id="PTHR42796">
    <property type="entry name" value="FUMARYLACETOACETATE HYDROLASE DOMAIN-CONTAINING PROTEIN 2A-RELATED"/>
    <property type="match status" value="1"/>
</dbReference>
<dbReference type="EMBL" id="DF967972">
    <property type="protein sequence ID" value="GAP15475.1"/>
    <property type="molecule type" value="Genomic_DNA"/>
</dbReference>
<dbReference type="InterPro" id="IPR051121">
    <property type="entry name" value="FAH"/>
</dbReference>
<sequence length="281" mass="30367">MKLVTYDIAGRRGIGALKNDAVIDLTAAGLPASMRELIAGGAALLQSAARIEKPVLPLKGLHLLAPVPDPQKVVAIGLNYMDHCREQNVAVPTKPLVFAKFPSSIIGPEAPIYYDPALTNQVDWEAELGVIIGKRARNVKRAEALSYVFGYTPLNDVSARDLQFGDKQWVRGKSLDTFCPFGPAITTADEIPDPQKLHIYSRVNGMTMQDSSTSEMIFPVDELVAFLSNAFTLEPGDVIATGTPNGVGVFRTPKVFLQNGDRVEIEIENLGVLLNPVVTTA</sequence>
<proteinExistence type="inferred from homology"/>
<dbReference type="InterPro" id="IPR011234">
    <property type="entry name" value="Fumarylacetoacetase-like_C"/>
</dbReference>
<organism evidence="4">
    <name type="scientific">Longilinea arvoryzae</name>
    <dbReference type="NCBI Taxonomy" id="360412"/>
    <lineage>
        <taxon>Bacteria</taxon>
        <taxon>Bacillati</taxon>
        <taxon>Chloroflexota</taxon>
        <taxon>Anaerolineae</taxon>
        <taxon>Anaerolineales</taxon>
        <taxon>Anaerolineaceae</taxon>
        <taxon>Longilinea</taxon>
    </lineage>
</organism>
<protein>
    <submittedName>
        <fullName evidence="4">2-keto-4-pentenoate hydratase</fullName>
    </submittedName>
</protein>
<dbReference type="STRING" id="360412.LARV_03264"/>
<reference evidence="4" key="1">
    <citation type="submission" date="2015-07" db="EMBL/GenBank/DDBJ databases">
        <title>Draft Genome Sequences of Anaerolinea thermolimosa IMO-1, Bellilinea caldifistulae GOMI-1, Leptolinea tardivitalis YMTK-2, Levilinea saccharolytica KIBI-1,Longilinea arvoryzae KOME-1, Previously Described as Members of the Anaerolineaceae (Chloroflexi).</title>
        <authorList>
            <person name="Sekiguchi Y."/>
            <person name="Ohashi A."/>
            <person name="Matsuura N."/>
            <person name="Tourlousse M.D."/>
        </authorList>
    </citation>
    <scope>NUCLEOTIDE SEQUENCE [LARGE SCALE GENOMIC DNA]</scope>
    <source>
        <strain evidence="4">KOME-1</strain>
    </source>
</reference>
<comment type="similarity">
    <text evidence="1">Belongs to the FAH family.</text>
</comment>
<dbReference type="Pfam" id="PF01557">
    <property type="entry name" value="FAA_hydrolase"/>
    <property type="match status" value="1"/>
</dbReference>
<evidence type="ECO:0000313" key="5">
    <source>
        <dbReference type="Proteomes" id="UP000055060"/>
    </source>
</evidence>
<evidence type="ECO:0000256" key="1">
    <source>
        <dbReference type="ARBA" id="ARBA00010211"/>
    </source>
</evidence>
<keyword evidence="2" id="KW-0479">Metal-binding</keyword>
<dbReference type="OrthoDB" id="9805307at2"/>
<feature type="domain" description="Fumarylacetoacetase-like C-terminal" evidence="3">
    <location>
        <begin position="72"/>
        <end position="278"/>
    </location>
</feature>
<keyword evidence="5" id="KW-1185">Reference proteome</keyword>
<gene>
    <name evidence="4" type="ORF">LARV_03264</name>
</gene>
<dbReference type="GO" id="GO:0019752">
    <property type="term" value="P:carboxylic acid metabolic process"/>
    <property type="evidence" value="ECO:0007669"/>
    <property type="project" value="UniProtKB-ARBA"/>
</dbReference>
<dbReference type="GO" id="GO:0046872">
    <property type="term" value="F:metal ion binding"/>
    <property type="evidence" value="ECO:0007669"/>
    <property type="project" value="UniProtKB-KW"/>
</dbReference>
<name>A0A0S7BLC5_9CHLR</name>
<dbReference type="RefSeq" id="WP_075074656.1">
    <property type="nucleotide sequence ID" value="NZ_DF967972.1"/>
</dbReference>
<evidence type="ECO:0000259" key="3">
    <source>
        <dbReference type="Pfam" id="PF01557"/>
    </source>
</evidence>
<accession>A0A0S7BLC5</accession>
<dbReference type="PANTHER" id="PTHR42796:SF4">
    <property type="entry name" value="FUMARYLACETOACETATE HYDROLASE DOMAIN-CONTAINING PROTEIN 2A"/>
    <property type="match status" value="1"/>
</dbReference>
<dbReference type="GO" id="GO:0016853">
    <property type="term" value="F:isomerase activity"/>
    <property type="evidence" value="ECO:0007669"/>
    <property type="project" value="UniProtKB-ARBA"/>
</dbReference>
<dbReference type="FunFam" id="3.90.850.10:FF:000002">
    <property type="entry name" value="2-hydroxyhepta-2,4-diene-1,7-dioate isomerase"/>
    <property type="match status" value="1"/>
</dbReference>
<evidence type="ECO:0000256" key="2">
    <source>
        <dbReference type="ARBA" id="ARBA00022723"/>
    </source>
</evidence>
<dbReference type="Proteomes" id="UP000055060">
    <property type="component" value="Unassembled WGS sequence"/>
</dbReference>